<evidence type="ECO:0000313" key="1">
    <source>
        <dbReference type="EMBL" id="RYB05110.1"/>
    </source>
</evidence>
<keyword evidence="1" id="KW-0378">Hydrolase</keyword>
<proteinExistence type="predicted"/>
<dbReference type="EMBL" id="QYBC01000008">
    <property type="protein sequence ID" value="RYB05110.1"/>
    <property type="molecule type" value="Genomic_DNA"/>
</dbReference>
<gene>
    <name evidence="1" type="ORF">D3272_11060</name>
</gene>
<accession>A0A4Q2RFI7</accession>
<organism evidence="1 2">
    <name type="scientific">Lichenibacterium ramalinae</name>
    <dbReference type="NCBI Taxonomy" id="2316527"/>
    <lineage>
        <taxon>Bacteria</taxon>
        <taxon>Pseudomonadati</taxon>
        <taxon>Pseudomonadota</taxon>
        <taxon>Alphaproteobacteria</taxon>
        <taxon>Hyphomicrobiales</taxon>
        <taxon>Lichenihabitantaceae</taxon>
        <taxon>Lichenibacterium</taxon>
    </lineage>
</organism>
<dbReference type="GO" id="GO:0016787">
    <property type="term" value="F:hydrolase activity"/>
    <property type="evidence" value="ECO:0007669"/>
    <property type="project" value="UniProtKB-KW"/>
</dbReference>
<reference evidence="1 2" key="1">
    <citation type="submission" date="2018-09" db="EMBL/GenBank/DDBJ databases">
        <authorList>
            <person name="Grouzdev D.S."/>
            <person name="Krutkina M.S."/>
        </authorList>
    </citation>
    <scope>NUCLEOTIDE SEQUENCE [LARGE SCALE GENOMIC DNA]</scope>
    <source>
        <strain evidence="1 2">RmlP001</strain>
    </source>
</reference>
<protein>
    <submittedName>
        <fullName evidence="1">Serine hydrolase family protein</fullName>
    </submittedName>
</protein>
<keyword evidence="2" id="KW-1185">Reference proteome</keyword>
<sequence>MRSRDTDLLIIPGLGGSGPDHWQSRWQAKLPNALRVEQDDWDRPEAAAWEARIVAATERCERPVVAIAHSLGVVALVRAAPRLAATGRLAGAFLVAPPGETALIGIPAVDPSFRPYPTDPLPFRSMLVGSQDDPYSGIEETATLSAAWGSAFIDAGNAGHINSDSGHGPWPEGLMVFAGFLSRL</sequence>
<dbReference type="InterPro" id="IPR010662">
    <property type="entry name" value="RBBP9/YdeN"/>
</dbReference>
<name>A0A4Q2RFI7_9HYPH</name>
<dbReference type="Pfam" id="PF06821">
    <property type="entry name" value="Ser_hydrolase"/>
    <property type="match status" value="1"/>
</dbReference>
<dbReference type="InterPro" id="IPR029058">
    <property type="entry name" value="AB_hydrolase_fold"/>
</dbReference>
<dbReference type="RefSeq" id="WP_129219237.1">
    <property type="nucleotide sequence ID" value="NZ_QYBC01000008.1"/>
</dbReference>
<dbReference type="OrthoDB" id="9804993at2"/>
<reference evidence="1 2" key="2">
    <citation type="submission" date="2019-02" db="EMBL/GenBank/DDBJ databases">
        <title>'Lichenibacterium ramalinii' gen. nov. sp. nov., 'Lichenibacterium minor' gen. nov. sp. nov.</title>
        <authorList>
            <person name="Pankratov T."/>
        </authorList>
    </citation>
    <scope>NUCLEOTIDE SEQUENCE [LARGE SCALE GENOMIC DNA]</scope>
    <source>
        <strain evidence="1 2">RmlP001</strain>
    </source>
</reference>
<comment type="caution">
    <text evidence="1">The sequence shown here is derived from an EMBL/GenBank/DDBJ whole genome shotgun (WGS) entry which is preliminary data.</text>
</comment>
<evidence type="ECO:0000313" key="2">
    <source>
        <dbReference type="Proteomes" id="UP000289411"/>
    </source>
</evidence>
<dbReference type="Proteomes" id="UP000289411">
    <property type="component" value="Unassembled WGS sequence"/>
</dbReference>
<dbReference type="AlphaFoldDB" id="A0A4Q2RFI7"/>
<dbReference type="Gene3D" id="3.40.50.1820">
    <property type="entry name" value="alpha/beta hydrolase"/>
    <property type="match status" value="1"/>
</dbReference>
<dbReference type="SUPFAM" id="SSF53474">
    <property type="entry name" value="alpha/beta-Hydrolases"/>
    <property type="match status" value="1"/>
</dbReference>